<name>A0A386ZGD5_9NOCA</name>
<dbReference type="CDD" id="cd00093">
    <property type="entry name" value="HTH_XRE"/>
    <property type="match status" value="1"/>
</dbReference>
<protein>
    <submittedName>
        <fullName evidence="2">XRE family transcriptional regulator</fullName>
    </submittedName>
</protein>
<dbReference type="EMBL" id="CP032568">
    <property type="protein sequence ID" value="AYF76303.1"/>
    <property type="molecule type" value="Genomic_DNA"/>
</dbReference>
<dbReference type="Pfam" id="PF01381">
    <property type="entry name" value="HTH_3"/>
    <property type="match status" value="1"/>
</dbReference>
<feature type="domain" description="HTH cro/C1-type" evidence="1">
    <location>
        <begin position="30"/>
        <end position="66"/>
    </location>
</feature>
<dbReference type="AlphaFoldDB" id="A0A386ZGD5"/>
<dbReference type="SUPFAM" id="SSF47413">
    <property type="entry name" value="lambda repressor-like DNA-binding domains"/>
    <property type="match status" value="1"/>
</dbReference>
<dbReference type="PROSITE" id="PS50943">
    <property type="entry name" value="HTH_CROC1"/>
    <property type="match status" value="1"/>
</dbReference>
<dbReference type="InterPro" id="IPR010982">
    <property type="entry name" value="Lambda_DNA-bd_dom_sf"/>
</dbReference>
<proteinExistence type="predicted"/>
<dbReference type="GO" id="GO:0003677">
    <property type="term" value="F:DNA binding"/>
    <property type="evidence" value="ECO:0007669"/>
    <property type="project" value="InterPro"/>
</dbReference>
<gene>
    <name evidence="2" type="ORF">D7D52_23515</name>
</gene>
<dbReference type="Proteomes" id="UP000267164">
    <property type="component" value="Chromosome"/>
</dbReference>
<evidence type="ECO:0000259" key="1">
    <source>
        <dbReference type="PROSITE" id="PS50943"/>
    </source>
</evidence>
<organism evidence="2 3">
    <name type="scientific">Nocardia yunnanensis</name>
    <dbReference type="NCBI Taxonomy" id="2382165"/>
    <lineage>
        <taxon>Bacteria</taxon>
        <taxon>Bacillati</taxon>
        <taxon>Actinomycetota</taxon>
        <taxon>Actinomycetes</taxon>
        <taxon>Mycobacteriales</taxon>
        <taxon>Nocardiaceae</taxon>
        <taxon>Nocardia</taxon>
    </lineage>
</organism>
<accession>A0A386ZGD5</accession>
<evidence type="ECO:0000313" key="2">
    <source>
        <dbReference type="EMBL" id="AYF76303.1"/>
    </source>
</evidence>
<sequence length="326" mass="36403">MREIKLGETLKRLIEAAPYHGNRRRVSHDLGITTAALSQYLRGQNNPSVDKLVAMSDLFGVSLDFLMFGEDSIAGAGGTLDYGPIARYMEASLASTRAEAAVQSAFVAKIGAILADGIDEAARKAAKRPSTFAGMLDHYQTLELERFSTVSIVAAMDLQEDLKVIEGDIEEGVAPQRFLDVVVENLEKGRRYHFVLSPDMQDREFYVRQFINLLSDRLPRADIARCKFSVAAETFYVGFCLFRLDIGGMRKQSPVLFQYVQDYIGRDGWIGFTESPTSDYVGVSLMNTHHRNLATRTITRLIPEKDSGHVTLPTIEERPVNERSDL</sequence>
<dbReference type="InterPro" id="IPR001387">
    <property type="entry name" value="Cro/C1-type_HTH"/>
</dbReference>
<evidence type="ECO:0000313" key="3">
    <source>
        <dbReference type="Proteomes" id="UP000267164"/>
    </source>
</evidence>
<keyword evidence="3" id="KW-1185">Reference proteome</keyword>
<dbReference type="OrthoDB" id="72638at2"/>
<reference evidence="2 3" key="1">
    <citation type="submission" date="2018-09" db="EMBL/GenBank/DDBJ databases">
        <title>Nocardia yunnanensis sp. nov., an actinomycete isolated from a soil sample.</title>
        <authorList>
            <person name="Zhang J."/>
        </authorList>
    </citation>
    <scope>NUCLEOTIDE SEQUENCE [LARGE SCALE GENOMIC DNA]</scope>
    <source>
        <strain evidence="2 3">CFHS0054</strain>
    </source>
</reference>
<dbReference type="KEGG" id="nyu:D7D52_23515"/>
<dbReference type="RefSeq" id="WP_120739688.1">
    <property type="nucleotide sequence ID" value="NZ_CP032568.1"/>
</dbReference>
<dbReference type="Gene3D" id="1.10.260.40">
    <property type="entry name" value="lambda repressor-like DNA-binding domains"/>
    <property type="match status" value="1"/>
</dbReference>
<dbReference type="SMART" id="SM00530">
    <property type="entry name" value="HTH_XRE"/>
    <property type="match status" value="1"/>
</dbReference>